<feature type="compositionally biased region" description="Polar residues" evidence="3">
    <location>
        <begin position="367"/>
        <end position="391"/>
    </location>
</feature>
<dbReference type="GO" id="GO:0001228">
    <property type="term" value="F:DNA-binding transcription activator activity, RNA polymerase II-specific"/>
    <property type="evidence" value="ECO:0007669"/>
    <property type="project" value="InterPro"/>
</dbReference>
<feature type="coiled-coil region" evidence="2">
    <location>
        <begin position="531"/>
        <end position="566"/>
    </location>
</feature>
<proteinExistence type="predicted"/>
<sequence>MEAEKRRENEDANGSDTRASVLMESRNTDISTQNVLVDAFHKQNTPSNPSNSDNRCSHSPSNAHQSTFSSSISAHSSGVSDTQSTTHHPSHQHSVEKPLKDAKRSPSSHQKEVSNTECDIPSITAQNAQATKFQVLQQERGQKQHQPVVLLPETKQMRQQIFDAEPSKSWKVLTQFPNSKNEIENLAHVCCRLALARTREDMSEAINRMSIWSKRSSDIALVKIALREFQLLLHANQKIFIELSSKELNVKWEHVMGRLKYLILQHANTNIETGKEALHQSSSYLNEAKRHAFEALKSKLMSAYTNATSTNSVPNVLTRDIPITQQHAIKQNGSLLQQSNVPMHLHKSHHSIVRNDIRKSDHIMSANATPSTWRPSSTVNMNHQHRNNPSVTKPAPKMEELFDVDLSSRSCKYAKEAEGRFYFPIKLISKVMRKAFDTTDTDDGALSSKDDTQEDTSPLKKKLKPCTDTSAINIDADAVALMQECVTEFILYLTSEAAGHAAMNKLRVNITGNDVVDGMKNLGFSSYASVLALLNEKLKVHQDDVSRKKLERKMQLKKEKEMLQAQQTPLQNGLPAIPHPPIRPGYMTTNPISFPSIYKDQQNLIRSFHGQYPNIPKIPSSTGSHPLHQTTPIHRIDANSKEQPRVIPTSMDKNFIQSSSTTDS</sequence>
<feature type="region of interest" description="Disordered" evidence="3">
    <location>
        <begin position="1"/>
        <end position="119"/>
    </location>
</feature>
<dbReference type="HOGENOM" id="CLU_413574_0_0_1"/>
<reference evidence="4" key="2">
    <citation type="submission" date="2011-02" db="EMBL/GenBank/DDBJ databases">
        <authorList>
            <person name="MacLean D."/>
        </authorList>
    </citation>
    <scope>NUCLEOTIDE SEQUENCE</scope>
</reference>
<keyword evidence="1" id="KW-0238">DNA-binding</keyword>
<feature type="region of interest" description="Disordered" evidence="3">
    <location>
        <begin position="611"/>
        <end position="664"/>
    </location>
</feature>
<feature type="compositionally biased region" description="Basic and acidic residues" evidence="3">
    <location>
        <begin position="1"/>
        <end position="10"/>
    </location>
</feature>
<feature type="compositionally biased region" description="Basic and acidic residues" evidence="3">
    <location>
        <begin position="93"/>
        <end position="114"/>
    </location>
</feature>
<gene>
    <name evidence="4" type="primary">AlNc14C216G9012</name>
    <name evidence="4" type="ORF">ALNC14_101190</name>
</gene>
<evidence type="ECO:0000313" key="4">
    <source>
        <dbReference type="EMBL" id="CCA23975.1"/>
    </source>
</evidence>
<name>F0WRL1_9STRA</name>
<reference evidence="4" key="1">
    <citation type="journal article" date="2011" name="PLoS Biol.">
        <title>Gene gain and loss during evolution of obligate parasitism in the white rust pathogen of Arabidopsis thaliana.</title>
        <authorList>
            <person name="Kemen E."/>
            <person name="Gardiner A."/>
            <person name="Schultz-Larsen T."/>
            <person name="Kemen A.C."/>
            <person name="Balmuth A.L."/>
            <person name="Robert-Seilaniantz A."/>
            <person name="Bailey K."/>
            <person name="Holub E."/>
            <person name="Studholme D.J."/>
            <person name="Maclean D."/>
            <person name="Jones J.D."/>
        </authorList>
    </citation>
    <scope>NUCLEOTIDE SEQUENCE</scope>
</reference>
<dbReference type="Gene3D" id="1.10.20.10">
    <property type="entry name" value="Histone, subunit A"/>
    <property type="match status" value="1"/>
</dbReference>
<evidence type="ECO:0000256" key="3">
    <source>
        <dbReference type="SAM" id="MobiDB-lite"/>
    </source>
</evidence>
<feature type="compositionally biased region" description="Polar residues" evidence="3">
    <location>
        <begin position="651"/>
        <end position="664"/>
    </location>
</feature>
<feature type="compositionally biased region" description="Basic and acidic residues" evidence="3">
    <location>
        <begin position="634"/>
        <end position="644"/>
    </location>
</feature>
<dbReference type="InterPro" id="IPR009072">
    <property type="entry name" value="Histone-fold"/>
</dbReference>
<dbReference type="AlphaFoldDB" id="F0WRL1"/>
<feature type="region of interest" description="Disordered" evidence="3">
    <location>
        <begin position="439"/>
        <end position="461"/>
    </location>
</feature>
<dbReference type="GO" id="GO:0046982">
    <property type="term" value="F:protein heterodimerization activity"/>
    <property type="evidence" value="ECO:0007669"/>
    <property type="project" value="InterPro"/>
</dbReference>
<feature type="region of interest" description="Disordered" evidence="3">
    <location>
        <begin position="367"/>
        <end position="395"/>
    </location>
</feature>
<feature type="compositionally biased region" description="Polar residues" evidence="3">
    <location>
        <begin position="42"/>
        <end position="65"/>
    </location>
</feature>
<dbReference type="EMBL" id="FR824261">
    <property type="protein sequence ID" value="CCA23975.1"/>
    <property type="molecule type" value="Genomic_DNA"/>
</dbReference>
<dbReference type="PANTHER" id="PTHR11064:SF9">
    <property type="entry name" value="NUCLEAR TRANSCRIPTION FACTOR Y SUBUNIT BETA"/>
    <property type="match status" value="1"/>
</dbReference>
<feature type="compositionally biased region" description="Low complexity" evidence="3">
    <location>
        <begin position="66"/>
        <end position="87"/>
    </location>
</feature>
<feature type="compositionally biased region" description="Polar residues" evidence="3">
    <location>
        <begin position="619"/>
        <end position="632"/>
    </location>
</feature>
<dbReference type="SUPFAM" id="SSF47113">
    <property type="entry name" value="Histone-fold"/>
    <property type="match status" value="1"/>
</dbReference>
<dbReference type="GO" id="GO:0016602">
    <property type="term" value="C:CCAAT-binding factor complex"/>
    <property type="evidence" value="ECO:0007669"/>
    <property type="project" value="InterPro"/>
</dbReference>
<protein>
    <submittedName>
        <fullName evidence="4">AlNc14C216G9012 protein</fullName>
    </submittedName>
</protein>
<evidence type="ECO:0000256" key="1">
    <source>
        <dbReference type="ARBA" id="ARBA00023125"/>
    </source>
</evidence>
<dbReference type="InterPro" id="IPR027113">
    <property type="entry name" value="Transc_fact_NFYB/HAP3"/>
</dbReference>
<evidence type="ECO:0000256" key="2">
    <source>
        <dbReference type="SAM" id="Coils"/>
    </source>
</evidence>
<dbReference type="PANTHER" id="PTHR11064">
    <property type="entry name" value="CCAAT-BINDING TRANSCRIPTION FACTOR-RELATED"/>
    <property type="match status" value="1"/>
</dbReference>
<dbReference type="GO" id="GO:0000978">
    <property type="term" value="F:RNA polymerase II cis-regulatory region sequence-specific DNA binding"/>
    <property type="evidence" value="ECO:0007669"/>
    <property type="project" value="TreeGrafter"/>
</dbReference>
<accession>F0WRL1</accession>
<organism evidence="4">
    <name type="scientific">Albugo laibachii Nc14</name>
    <dbReference type="NCBI Taxonomy" id="890382"/>
    <lineage>
        <taxon>Eukaryota</taxon>
        <taxon>Sar</taxon>
        <taxon>Stramenopiles</taxon>
        <taxon>Oomycota</taxon>
        <taxon>Peronosporomycetes</taxon>
        <taxon>Albuginales</taxon>
        <taxon>Albuginaceae</taxon>
        <taxon>Albugo</taxon>
    </lineage>
</organism>
<keyword evidence="2" id="KW-0175">Coiled coil</keyword>